<organism evidence="10 11">
    <name type="scientific">Persicobacter diffluens</name>
    <dbReference type="NCBI Taxonomy" id="981"/>
    <lineage>
        <taxon>Bacteria</taxon>
        <taxon>Pseudomonadati</taxon>
        <taxon>Bacteroidota</taxon>
        <taxon>Cytophagia</taxon>
        <taxon>Cytophagales</taxon>
        <taxon>Persicobacteraceae</taxon>
        <taxon>Persicobacter</taxon>
    </lineage>
</organism>
<evidence type="ECO:0000256" key="3">
    <source>
        <dbReference type="ARBA" id="ARBA00022808"/>
    </source>
</evidence>
<dbReference type="Gene3D" id="1.20.200.10">
    <property type="entry name" value="Fumarase/aspartase (Central domain)"/>
    <property type="match status" value="1"/>
</dbReference>
<keyword evidence="4 7" id="KW-0456">Lyase</keyword>
<keyword evidence="3 8" id="KW-0369">Histidine metabolism</keyword>
<comment type="catalytic activity">
    <reaction evidence="5 8">
        <text>L-histidine = trans-urocanate + NH4(+)</text>
        <dbReference type="Rhea" id="RHEA:21232"/>
        <dbReference type="ChEBI" id="CHEBI:17771"/>
        <dbReference type="ChEBI" id="CHEBI:28938"/>
        <dbReference type="ChEBI" id="CHEBI:57595"/>
        <dbReference type="EC" id="4.3.1.3"/>
    </reaction>
</comment>
<dbReference type="FunFam" id="1.20.200.10:FF:000003">
    <property type="entry name" value="Histidine ammonia-lyase"/>
    <property type="match status" value="1"/>
</dbReference>
<evidence type="ECO:0000256" key="2">
    <source>
        <dbReference type="ARBA" id="ARBA00012994"/>
    </source>
</evidence>
<dbReference type="NCBIfam" id="NF006871">
    <property type="entry name" value="PRK09367.1"/>
    <property type="match status" value="1"/>
</dbReference>
<accession>A0AAN5ALD5</accession>
<evidence type="ECO:0000256" key="1">
    <source>
        <dbReference type="ARBA" id="ARBA00005113"/>
    </source>
</evidence>
<dbReference type="RefSeq" id="WP_338237967.1">
    <property type="nucleotide sequence ID" value="NZ_BQKE01000002.1"/>
</dbReference>
<dbReference type="GO" id="GO:0005737">
    <property type="term" value="C:cytoplasm"/>
    <property type="evidence" value="ECO:0007669"/>
    <property type="project" value="UniProtKB-SubCell"/>
</dbReference>
<dbReference type="AlphaFoldDB" id="A0AAN5ALD5"/>
<dbReference type="GO" id="GO:0006548">
    <property type="term" value="P:L-histidine catabolic process"/>
    <property type="evidence" value="ECO:0007669"/>
    <property type="project" value="UniProtKB-UniRule"/>
</dbReference>
<dbReference type="Gene3D" id="1.10.275.10">
    <property type="entry name" value="Fumarase/aspartase (N-terminal domain)"/>
    <property type="match status" value="1"/>
</dbReference>
<dbReference type="InterPro" id="IPR005921">
    <property type="entry name" value="HutH"/>
</dbReference>
<evidence type="ECO:0000256" key="5">
    <source>
        <dbReference type="ARBA" id="ARBA00049269"/>
    </source>
</evidence>
<dbReference type="PANTHER" id="PTHR10362">
    <property type="entry name" value="HISTIDINE AMMONIA-LYASE"/>
    <property type="match status" value="1"/>
</dbReference>
<evidence type="ECO:0000256" key="7">
    <source>
        <dbReference type="RuleBase" id="RU003954"/>
    </source>
</evidence>
<evidence type="ECO:0000256" key="4">
    <source>
        <dbReference type="ARBA" id="ARBA00023239"/>
    </source>
</evidence>
<reference evidence="10 11" key="1">
    <citation type="submission" date="2021-12" db="EMBL/GenBank/DDBJ databases">
        <title>Genome sequencing of bacteria with rrn-lacking chromosome and rrn-plasmid.</title>
        <authorList>
            <person name="Anda M."/>
            <person name="Iwasaki W."/>
        </authorList>
    </citation>
    <scope>NUCLEOTIDE SEQUENCE [LARGE SCALE GENOMIC DNA]</scope>
    <source>
        <strain evidence="10 11">NBRC 15940</strain>
    </source>
</reference>
<dbReference type="PROSITE" id="PS00488">
    <property type="entry name" value="PAL_HISTIDASE"/>
    <property type="match status" value="1"/>
</dbReference>
<name>A0AAN5ALD5_9BACT</name>
<comment type="pathway">
    <text evidence="1 8">Amino-acid degradation; L-histidine degradation into L-glutamate; N-formimidoyl-L-glutamate from L-histidine: step 1/3.</text>
</comment>
<dbReference type="NCBIfam" id="TIGR01225">
    <property type="entry name" value="hutH"/>
    <property type="match status" value="1"/>
</dbReference>
<evidence type="ECO:0000256" key="6">
    <source>
        <dbReference type="NCBIfam" id="TIGR01225"/>
    </source>
</evidence>
<dbReference type="SUPFAM" id="SSF48557">
    <property type="entry name" value="L-aspartase-like"/>
    <property type="match status" value="1"/>
</dbReference>
<evidence type="ECO:0000313" key="11">
    <source>
        <dbReference type="Proteomes" id="UP001310022"/>
    </source>
</evidence>
<proteinExistence type="inferred from homology"/>
<protein>
    <recommendedName>
        <fullName evidence="2 6">Histidine ammonia-lyase</fullName>
        <ecNumber evidence="2 6">4.3.1.3</ecNumber>
    </recommendedName>
</protein>
<evidence type="ECO:0000256" key="9">
    <source>
        <dbReference type="RuleBase" id="RU004480"/>
    </source>
</evidence>
<dbReference type="InterPro" id="IPR022313">
    <property type="entry name" value="Phe/His_NH3-lyase_AS"/>
</dbReference>
<evidence type="ECO:0000256" key="8">
    <source>
        <dbReference type="RuleBase" id="RU004479"/>
    </source>
</evidence>
<dbReference type="InterPro" id="IPR008948">
    <property type="entry name" value="L-Aspartase-like"/>
</dbReference>
<gene>
    <name evidence="10" type="primary">hutH</name>
    <name evidence="10" type="ORF">PEDI_32790</name>
</gene>
<dbReference type="InterPro" id="IPR001106">
    <property type="entry name" value="Aromatic_Lyase"/>
</dbReference>
<dbReference type="CDD" id="cd00332">
    <property type="entry name" value="PAL-HAL"/>
    <property type="match status" value="1"/>
</dbReference>
<dbReference type="FunFam" id="1.10.275.10:FF:000005">
    <property type="entry name" value="Histidine ammonia-lyase"/>
    <property type="match status" value="1"/>
</dbReference>
<comment type="caution">
    <text evidence="10">The sequence shown here is derived from an EMBL/GenBank/DDBJ whole genome shotgun (WGS) entry which is preliminary data.</text>
</comment>
<dbReference type="GO" id="GO:0004397">
    <property type="term" value="F:histidine ammonia-lyase activity"/>
    <property type="evidence" value="ECO:0007669"/>
    <property type="project" value="UniProtKB-UniRule"/>
</dbReference>
<dbReference type="EMBL" id="BQKE01000002">
    <property type="protein sequence ID" value="GJM62727.1"/>
    <property type="molecule type" value="Genomic_DNA"/>
</dbReference>
<dbReference type="EC" id="4.3.1.3" evidence="2 6"/>
<comment type="subcellular location">
    <subcellularLocation>
        <location evidence="9">Cytoplasm</location>
    </subcellularLocation>
</comment>
<comment type="similarity">
    <text evidence="7">Belongs to the PAL/histidase family.</text>
</comment>
<dbReference type="InterPro" id="IPR024083">
    <property type="entry name" value="Fumarase/histidase_N"/>
</dbReference>
<sequence>MQTFRFGEDYLTAGTALKIARGEVRGTLSAAQRAKVIANREVVEKIVEKGDAVYGINTGFGPLCTTSISKEETKILQSNILQSHSVGVGNPVETEIAKLMLVLKMQSLSKGNSGINENTLDRILWHIENDAIPVVPEQGSVGASGDLCPLSHLFLPLLGLGKVDYKGERITTEVLFKEADLAPVDLGPKEGLALINGTQFILAHAVKVVEKLHSCLSQADIVGAMMIEGLQGSVKPFYPELHELRPYKGNIHVAARIKSLFKGSEIMEDHIDCDRVQDPYSLRCIPQVHGSSRNAWLHLKELVEIECNSVTDNPIVIDEELTISGGSFHGQPLALALDYACLAASEIGNISDRRIYLALEGNSPGVPKLLMKDTGINSGYMILQYTSAALASENKTSCFPASADSIPTSLGQEDHVSMGSIAGRKALRVIENVEKILAIELLTAAQAFEFRRPMKSGLILDAIHNAVREKVSFAEVDRVFADDIELGIEMIKSRQILNLAETMAAKEKVNFSSRFNEEFEQY</sequence>
<evidence type="ECO:0000313" key="10">
    <source>
        <dbReference type="EMBL" id="GJM62727.1"/>
    </source>
</evidence>
<keyword evidence="11" id="KW-1185">Reference proteome</keyword>
<dbReference type="Proteomes" id="UP001310022">
    <property type="component" value="Unassembled WGS sequence"/>
</dbReference>
<dbReference type="Pfam" id="PF00221">
    <property type="entry name" value="Lyase_aromatic"/>
    <property type="match status" value="1"/>
</dbReference>